<evidence type="ECO:0000256" key="1">
    <source>
        <dbReference type="SAM" id="Phobius"/>
    </source>
</evidence>
<feature type="transmembrane region" description="Helical" evidence="1">
    <location>
        <begin position="121"/>
        <end position="142"/>
    </location>
</feature>
<dbReference type="EMBL" id="QGMK01001337">
    <property type="protein sequence ID" value="TVY69013.1"/>
    <property type="molecule type" value="Genomic_DNA"/>
</dbReference>
<name>A0A8T9BYA0_9HELO</name>
<keyword evidence="1" id="KW-0472">Membrane</keyword>
<feature type="transmembrane region" description="Helical" evidence="1">
    <location>
        <begin position="213"/>
        <end position="235"/>
    </location>
</feature>
<dbReference type="PANTHER" id="PTHR38848">
    <property type="entry name" value="G-PROTEIN COUPLED RECEPTORS FAMILY 3 PROFILE DOMAIN-CONTAINING PROTEIN"/>
    <property type="match status" value="1"/>
</dbReference>
<comment type="caution">
    <text evidence="2">The sequence shown here is derived from an EMBL/GenBank/DDBJ whole genome shotgun (WGS) entry which is preliminary data.</text>
</comment>
<keyword evidence="3" id="KW-1185">Reference proteome</keyword>
<sequence>MVVPLKETEGGKIVSVVLSLVSMSLLAVCLSRRVQNVRDWSRLPLVCWLVLLIYSDSVIFVFGTAIISNGFGVDSSKDMCSKAILLCLGCYLTTKFLYYFLVERVYIIRRTSKPRSKDWLYLFNSCGMLLPYCVVIVLNFLFRFSIYEDGTCRIGMKRIAMIPLIAFDIVVNGCTPTKTIAHHKSEPSPSEPLSAAAAPSSPAPLVMVLHGEPGWICLMCCNIDILFSVLVLHWITSKDNASTLSTSNAANNNIYAASPRRFSKPIPRPDVGLAEYTKRGGVTTLVTAK</sequence>
<dbReference type="OrthoDB" id="3210850at2759"/>
<keyword evidence="1" id="KW-0812">Transmembrane</keyword>
<dbReference type="PANTHER" id="PTHR38848:SF3">
    <property type="entry name" value="G-PROTEIN COUPLED RECEPTORS FAMILY 3 PROFILE DOMAIN-CONTAINING PROTEIN"/>
    <property type="match status" value="1"/>
</dbReference>
<protein>
    <submittedName>
        <fullName evidence="2">Uncharacterized protein</fullName>
    </submittedName>
</protein>
<dbReference type="AlphaFoldDB" id="A0A8T9BYA0"/>
<keyword evidence="1" id="KW-1133">Transmembrane helix</keyword>
<gene>
    <name evidence="2" type="ORF">LSUE1_G006200</name>
</gene>
<accession>A0A8T9BYA0</accession>
<feature type="transmembrane region" description="Helical" evidence="1">
    <location>
        <begin position="83"/>
        <end position="101"/>
    </location>
</feature>
<organism evidence="2 3">
    <name type="scientific">Lachnellula suecica</name>
    <dbReference type="NCBI Taxonomy" id="602035"/>
    <lineage>
        <taxon>Eukaryota</taxon>
        <taxon>Fungi</taxon>
        <taxon>Dikarya</taxon>
        <taxon>Ascomycota</taxon>
        <taxon>Pezizomycotina</taxon>
        <taxon>Leotiomycetes</taxon>
        <taxon>Helotiales</taxon>
        <taxon>Lachnaceae</taxon>
        <taxon>Lachnellula</taxon>
    </lineage>
</organism>
<dbReference type="Proteomes" id="UP000469558">
    <property type="component" value="Unassembled WGS sequence"/>
</dbReference>
<reference evidence="2 3" key="1">
    <citation type="submission" date="2018-05" db="EMBL/GenBank/DDBJ databases">
        <title>Genome sequencing and assembly of the regulated plant pathogen Lachnellula willkommii and related sister species for the development of diagnostic species identification markers.</title>
        <authorList>
            <person name="Giroux E."/>
            <person name="Bilodeau G."/>
        </authorList>
    </citation>
    <scope>NUCLEOTIDE SEQUENCE [LARGE SCALE GENOMIC DNA]</scope>
    <source>
        <strain evidence="2 3">CBS 268.59</strain>
    </source>
</reference>
<proteinExistence type="predicted"/>
<feature type="transmembrane region" description="Helical" evidence="1">
    <location>
        <begin position="12"/>
        <end position="31"/>
    </location>
</feature>
<evidence type="ECO:0000313" key="2">
    <source>
        <dbReference type="EMBL" id="TVY69013.1"/>
    </source>
</evidence>
<feature type="non-terminal residue" evidence="2">
    <location>
        <position position="1"/>
    </location>
</feature>
<evidence type="ECO:0000313" key="3">
    <source>
        <dbReference type="Proteomes" id="UP000469558"/>
    </source>
</evidence>
<feature type="transmembrane region" description="Helical" evidence="1">
    <location>
        <begin position="43"/>
        <end position="71"/>
    </location>
</feature>